<dbReference type="CDD" id="cd03811">
    <property type="entry name" value="GT4_GT28_WabH-like"/>
    <property type="match status" value="1"/>
</dbReference>
<dbReference type="Pfam" id="PF13439">
    <property type="entry name" value="Glyco_transf_4"/>
    <property type="match status" value="1"/>
</dbReference>
<dbReference type="AlphaFoldDB" id="A0A4R6I3R9"/>
<evidence type="ECO:0000313" key="2">
    <source>
        <dbReference type="EMBL" id="TDO16640.1"/>
    </source>
</evidence>
<protein>
    <submittedName>
        <fullName evidence="2">Glycosyltransferase involved in cell wall biosynthesis</fullName>
    </submittedName>
</protein>
<keyword evidence="3" id="KW-1185">Reference proteome</keyword>
<dbReference type="PANTHER" id="PTHR12526">
    <property type="entry name" value="GLYCOSYLTRANSFERASE"/>
    <property type="match status" value="1"/>
</dbReference>
<name>A0A4R6I3R9_9GAMM</name>
<evidence type="ECO:0000259" key="1">
    <source>
        <dbReference type="Pfam" id="PF13439"/>
    </source>
</evidence>
<dbReference type="InterPro" id="IPR028098">
    <property type="entry name" value="Glyco_trans_4-like_N"/>
</dbReference>
<dbReference type="EMBL" id="SNWH01000001">
    <property type="protein sequence ID" value="TDO16640.1"/>
    <property type="molecule type" value="Genomic_DNA"/>
</dbReference>
<organism evidence="2 3">
    <name type="scientific">Halomonas ventosae</name>
    <dbReference type="NCBI Taxonomy" id="229007"/>
    <lineage>
        <taxon>Bacteria</taxon>
        <taxon>Pseudomonadati</taxon>
        <taxon>Pseudomonadota</taxon>
        <taxon>Gammaproteobacteria</taxon>
        <taxon>Oceanospirillales</taxon>
        <taxon>Halomonadaceae</taxon>
        <taxon>Halomonas</taxon>
    </lineage>
</organism>
<reference evidence="2 3" key="1">
    <citation type="submission" date="2019-03" db="EMBL/GenBank/DDBJ databases">
        <title>Freshwater and sediment microbial communities from various areas in North America, analyzing microbe dynamics in response to fracking.</title>
        <authorList>
            <person name="Lamendella R."/>
        </authorList>
    </citation>
    <scope>NUCLEOTIDE SEQUENCE [LARGE SCALE GENOMIC DNA]</scope>
    <source>
        <strain evidence="2 3">1_TX</strain>
    </source>
</reference>
<keyword evidence="2" id="KW-0808">Transferase</keyword>
<evidence type="ECO:0000313" key="3">
    <source>
        <dbReference type="Proteomes" id="UP000295150"/>
    </source>
</evidence>
<accession>A0A4R6I3R9</accession>
<dbReference type="PANTHER" id="PTHR12526:SF630">
    <property type="entry name" value="GLYCOSYLTRANSFERASE"/>
    <property type="match status" value="1"/>
</dbReference>
<dbReference type="Gene3D" id="3.40.50.2000">
    <property type="entry name" value="Glycogen Phosphorylase B"/>
    <property type="match status" value="2"/>
</dbReference>
<dbReference type="Proteomes" id="UP000295150">
    <property type="component" value="Unassembled WGS sequence"/>
</dbReference>
<proteinExistence type="predicted"/>
<gene>
    <name evidence="2" type="ORF">DFO68_101168</name>
</gene>
<dbReference type="GO" id="GO:0016757">
    <property type="term" value="F:glycosyltransferase activity"/>
    <property type="evidence" value="ECO:0007669"/>
    <property type="project" value="UniProtKB-ARBA"/>
</dbReference>
<feature type="domain" description="Glycosyltransferase subfamily 4-like N-terminal" evidence="1">
    <location>
        <begin position="13"/>
        <end position="135"/>
    </location>
</feature>
<dbReference type="SUPFAM" id="SSF53756">
    <property type="entry name" value="UDP-Glycosyltransferase/glycogen phosphorylase"/>
    <property type="match status" value="1"/>
</dbReference>
<comment type="caution">
    <text evidence="2">The sequence shown here is derived from an EMBL/GenBank/DDBJ whole genome shotgun (WGS) entry which is preliminary data.</text>
</comment>
<sequence>MQARGELLEEANAFFPVIDLATPRVRALPFALARYLRRHRPDALIAAMWPLTVIAPVVARLAGHRCKILVSEHGMLSAQYCDWGHWHHALLRGSTALGYRLAQQRVGVSSGLIQDMAGLAQMSSADFHVIHNPVPMRPEPSAVALEAAEALWSALAGGRILTVGTMKAVKNHPFLLQAFAKLKRQDARLMFVGDGAGREALLTLARDLGVEDRVILAGFHSDPTPFYMTADLFVLSSNYEGFGNVIVEAMACGTPVVSTDCPSGPREILVDGKYGKLVPVGDVEAMANAIEAALNEPACVDQLKGRAADFHPAKVAKAYLDLLAV</sequence>
<dbReference type="Pfam" id="PF13692">
    <property type="entry name" value="Glyco_trans_1_4"/>
    <property type="match status" value="1"/>
</dbReference>